<dbReference type="PANTHER" id="PTHR36766:SF62">
    <property type="entry name" value="AAA+ ATPASE DOMAIN-CONTAINING PROTEIN"/>
    <property type="match status" value="1"/>
</dbReference>
<dbReference type="PANTHER" id="PTHR36766">
    <property type="entry name" value="PLANT BROAD-SPECTRUM MILDEW RESISTANCE PROTEIN RPW8"/>
    <property type="match status" value="1"/>
</dbReference>
<dbReference type="Gramene" id="OB09G13770.1">
    <property type="protein sequence ID" value="OB09G13770.1"/>
    <property type="gene ID" value="OB09G13770"/>
</dbReference>
<dbReference type="Proteomes" id="UP000006038">
    <property type="component" value="Chromosome 9"/>
</dbReference>
<dbReference type="InterPro" id="IPR058922">
    <property type="entry name" value="WHD_DRP"/>
</dbReference>
<dbReference type="Gene3D" id="3.40.50.300">
    <property type="entry name" value="P-loop containing nucleotide triphosphate hydrolases"/>
    <property type="match status" value="1"/>
</dbReference>
<evidence type="ECO:0000256" key="7">
    <source>
        <dbReference type="ARBA" id="ARBA00023054"/>
    </source>
</evidence>
<keyword evidence="14" id="KW-1185">Reference proteome</keyword>
<dbReference type="InterPro" id="IPR032675">
    <property type="entry name" value="LRR_dom_sf"/>
</dbReference>
<dbReference type="eggNOG" id="KOG4658">
    <property type="taxonomic scope" value="Eukaryota"/>
</dbReference>
<keyword evidence="4" id="KW-0547">Nucleotide-binding</keyword>
<evidence type="ECO:0000256" key="2">
    <source>
        <dbReference type="ARBA" id="ARBA00022614"/>
    </source>
</evidence>
<dbReference type="Pfam" id="PF00560">
    <property type="entry name" value="LRR_1"/>
    <property type="match status" value="1"/>
</dbReference>
<keyword evidence="7" id="KW-0175">Coiled coil</keyword>
<sequence length="765" mass="86572">MAHVRRILAGLQDVLLSVEGKYFKTSRELQEWMSKIRQIAYDIQDLLDEFEDSRDAGSQRGRSWIAKATLLCYSGPSVLLHRSRLQRMRTVKRKIVLLTEGSVVFNLMQHSPSNHKHSNQPECLDGYTIVGRDNDRANIKRLLLQNDPDGFSIIPIVSLVGMGKTTLARKLDLNKIASDIISQLNQKEETISEFVLNDQIHNNLQFTKSRLREVLYGKSSLIVLDGLMTTDKNLLIELKEMLRGTDQKCTKIIVTTSSEVSADLIGTLPSYKLCPLSEDDCWKIFCQRAFGTGDGNMDLAEIGKQIVRRCEGIPMVAYSLGSMVCNQDKDVWFLARDKEIWELPKIFRNGFELLAPFTEIYHSMPSALKSCFAYLSIFPIGSIIDREKLIQQWIALDMVGSKHGTLPAYVQGEIFIRELLSLFFLRIQNMPFANGISHTNCHTLLRVNSLVHAFAKYVAGGDLVSFDGRDMSIAPSAEKITSSYVVVNNHTGQSTLHRDFLTKARAVSFINCEVSIFPADAFLRFNHLRILDLTSCHILELPASIGHLTLLRYLSGSGLRIRTLPNQMSSLEKLEALDLSESHLEELPSFIGSYQKLTYLNLQRCEELRNLPTTLGDLKRLQYLNLSRCPGVSQDADYLCSLHALRSLDLSGCSELQQLPRLFGNLTNLEDLNLSACSRLNKLPESITGLVNLQYLKLSHVLSELPGSLSKLERLQTIDLCDLDEVSQDLGDLHEVHHLESHERIEEVQEKTRQHDDSRRRNEVL</sequence>
<feature type="domain" description="NB-ARC" evidence="9">
    <location>
        <begin position="139"/>
        <end position="290"/>
    </location>
</feature>
<name>J3MWJ8_ORYBR</name>
<dbReference type="Gene3D" id="1.10.8.430">
    <property type="entry name" value="Helical domain of apoptotic protease-activating factors"/>
    <property type="match status" value="1"/>
</dbReference>
<dbReference type="SUPFAM" id="SSF52540">
    <property type="entry name" value="P-loop containing nucleoside triphosphate hydrolases"/>
    <property type="match status" value="1"/>
</dbReference>
<evidence type="ECO:0000256" key="4">
    <source>
        <dbReference type="ARBA" id="ARBA00022741"/>
    </source>
</evidence>
<dbReference type="PRINTS" id="PR00364">
    <property type="entry name" value="DISEASERSIST"/>
</dbReference>
<feature type="domain" description="Disease resistance N-terminal" evidence="10">
    <location>
        <begin position="4"/>
        <end position="59"/>
    </location>
</feature>
<dbReference type="Pfam" id="PF23598">
    <property type="entry name" value="LRR_14"/>
    <property type="match status" value="1"/>
</dbReference>
<dbReference type="EnsemblPlants" id="OB09G13770.1">
    <property type="protein sequence ID" value="OB09G13770.1"/>
    <property type="gene ID" value="OB09G13770"/>
</dbReference>
<feature type="region of interest" description="Disordered" evidence="8">
    <location>
        <begin position="741"/>
        <end position="765"/>
    </location>
</feature>
<dbReference type="AlphaFoldDB" id="J3MWJ8"/>
<dbReference type="SUPFAM" id="SSF52058">
    <property type="entry name" value="L domain-like"/>
    <property type="match status" value="1"/>
</dbReference>
<keyword evidence="2" id="KW-0433">Leucine-rich repeat</keyword>
<evidence type="ECO:0000259" key="10">
    <source>
        <dbReference type="Pfam" id="PF18052"/>
    </source>
</evidence>
<dbReference type="InterPro" id="IPR042197">
    <property type="entry name" value="Apaf_helical"/>
</dbReference>
<feature type="domain" description="Disease resistance protein winged helix" evidence="11">
    <location>
        <begin position="377"/>
        <end position="445"/>
    </location>
</feature>
<evidence type="ECO:0008006" key="15">
    <source>
        <dbReference type="Google" id="ProtNLM"/>
    </source>
</evidence>
<dbReference type="STRING" id="4533.J3MWJ8"/>
<evidence type="ECO:0000259" key="12">
    <source>
        <dbReference type="Pfam" id="PF23598"/>
    </source>
</evidence>
<dbReference type="InterPro" id="IPR001611">
    <property type="entry name" value="Leu-rich_rpt"/>
</dbReference>
<dbReference type="Gene3D" id="3.80.10.10">
    <property type="entry name" value="Ribonuclease Inhibitor"/>
    <property type="match status" value="1"/>
</dbReference>
<dbReference type="Pfam" id="PF00931">
    <property type="entry name" value="NB-ARC"/>
    <property type="match status" value="1"/>
</dbReference>
<evidence type="ECO:0000259" key="11">
    <source>
        <dbReference type="Pfam" id="PF23559"/>
    </source>
</evidence>
<comment type="similarity">
    <text evidence="1">Belongs to the disease resistance NB-LRR family.</text>
</comment>
<dbReference type="GO" id="GO:0051707">
    <property type="term" value="P:response to other organism"/>
    <property type="evidence" value="ECO:0007669"/>
    <property type="project" value="UniProtKB-ARBA"/>
</dbReference>
<keyword evidence="5" id="KW-0611">Plant defense</keyword>
<dbReference type="OMA" id="SEIYHRF"/>
<dbReference type="InterPro" id="IPR041118">
    <property type="entry name" value="Rx_N"/>
</dbReference>
<dbReference type="InterPro" id="IPR002182">
    <property type="entry name" value="NB-ARC"/>
</dbReference>
<dbReference type="GO" id="GO:0006952">
    <property type="term" value="P:defense response"/>
    <property type="evidence" value="ECO:0007669"/>
    <property type="project" value="UniProtKB-KW"/>
</dbReference>
<evidence type="ECO:0000256" key="3">
    <source>
        <dbReference type="ARBA" id="ARBA00022737"/>
    </source>
</evidence>
<evidence type="ECO:0000313" key="14">
    <source>
        <dbReference type="Proteomes" id="UP000006038"/>
    </source>
</evidence>
<dbReference type="InterPro" id="IPR003591">
    <property type="entry name" value="Leu-rich_rpt_typical-subtyp"/>
</dbReference>
<evidence type="ECO:0000256" key="6">
    <source>
        <dbReference type="ARBA" id="ARBA00022840"/>
    </source>
</evidence>
<evidence type="ECO:0000256" key="1">
    <source>
        <dbReference type="ARBA" id="ARBA00008894"/>
    </source>
</evidence>
<keyword evidence="6" id="KW-0067">ATP-binding</keyword>
<dbReference type="SMART" id="SM00369">
    <property type="entry name" value="LRR_TYP"/>
    <property type="match status" value="4"/>
</dbReference>
<keyword evidence="3" id="KW-0677">Repeat</keyword>
<dbReference type="InterPro" id="IPR055414">
    <property type="entry name" value="LRR_R13L4/SHOC2-like"/>
</dbReference>
<evidence type="ECO:0000256" key="8">
    <source>
        <dbReference type="SAM" id="MobiDB-lite"/>
    </source>
</evidence>
<evidence type="ECO:0000256" key="5">
    <source>
        <dbReference type="ARBA" id="ARBA00022821"/>
    </source>
</evidence>
<feature type="domain" description="Disease resistance R13L4/SHOC-2-like LRR" evidence="12">
    <location>
        <begin position="504"/>
        <end position="629"/>
    </location>
</feature>
<proteinExistence type="inferred from homology"/>
<evidence type="ECO:0000259" key="9">
    <source>
        <dbReference type="Pfam" id="PF00931"/>
    </source>
</evidence>
<dbReference type="GO" id="GO:0005524">
    <property type="term" value="F:ATP binding"/>
    <property type="evidence" value="ECO:0007669"/>
    <property type="project" value="UniProtKB-KW"/>
</dbReference>
<evidence type="ECO:0000313" key="13">
    <source>
        <dbReference type="EnsemblPlants" id="OB09G13770.1"/>
    </source>
</evidence>
<reference evidence="13" key="1">
    <citation type="journal article" date="2013" name="Nat. Commun.">
        <title>Whole-genome sequencing of Oryza brachyantha reveals mechanisms underlying Oryza genome evolution.</title>
        <authorList>
            <person name="Chen J."/>
            <person name="Huang Q."/>
            <person name="Gao D."/>
            <person name="Wang J."/>
            <person name="Lang Y."/>
            <person name="Liu T."/>
            <person name="Li B."/>
            <person name="Bai Z."/>
            <person name="Luis Goicoechea J."/>
            <person name="Liang C."/>
            <person name="Chen C."/>
            <person name="Zhang W."/>
            <person name="Sun S."/>
            <person name="Liao Y."/>
            <person name="Zhang X."/>
            <person name="Yang L."/>
            <person name="Song C."/>
            <person name="Wang M."/>
            <person name="Shi J."/>
            <person name="Liu G."/>
            <person name="Liu J."/>
            <person name="Zhou H."/>
            <person name="Zhou W."/>
            <person name="Yu Q."/>
            <person name="An N."/>
            <person name="Chen Y."/>
            <person name="Cai Q."/>
            <person name="Wang B."/>
            <person name="Liu B."/>
            <person name="Min J."/>
            <person name="Huang Y."/>
            <person name="Wu H."/>
            <person name="Li Z."/>
            <person name="Zhang Y."/>
            <person name="Yin Y."/>
            <person name="Song W."/>
            <person name="Jiang J."/>
            <person name="Jackson S.A."/>
            <person name="Wing R.A."/>
            <person name="Wang J."/>
            <person name="Chen M."/>
        </authorList>
    </citation>
    <scope>NUCLEOTIDE SEQUENCE [LARGE SCALE GENOMIC DNA]</scope>
    <source>
        <strain evidence="13">cv. IRGC 101232</strain>
    </source>
</reference>
<dbReference type="Pfam" id="PF18052">
    <property type="entry name" value="Rx_N"/>
    <property type="match status" value="1"/>
</dbReference>
<dbReference type="GO" id="GO:0043531">
    <property type="term" value="F:ADP binding"/>
    <property type="evidence" value="ECO:0007669"/>
    <property type="project" value="InterPro"/>
</dbReference>
<dbReference type="Gene3D" id="1.20.5.4130">
    <property type="match status" value="1"/>
</dbReference>
<dbReference type="InterPro" id="IPR027417">
    <property type="entry name" value="P-loop_NTPase"/>
</dbReference>
<protein>
    <recommendedName>
        <fullName evidence="15">Rx N-terminal domain-containing protein</fullName>
    </recommendedName>
</protein>
<dbReference type="Pfam" id="PF23559">
    <property type="entry name" value="WHD_DRP"/>
    <property type="match status" value="1"/>
</dbReference>
<dbReference type="HOGENOM" id="CLU_000837_8_1_1"/>
<organism evidence="13">
    <name type="scientific">Oryza brachyantha</name>
    <name type="common">malo sina</name>
    <dbReference type="NCBI Taxonomy" id="4533"/>
    <lineage>
        <taxon>Eukaryota</taxon>
        <taxon>Viridiplantae</taxon>
        <taxon>Streptophyta</taxon>
        <taxon>Embryophyta</taxon>
        <taxon>Tracheophyta</taxon>
        <taxon>Spermatophyta</taxon>
        <taxon>Magnoliopsida</taxon>
        <taxon>Liliopsida</taxon>
        <taxon>Poales</taxon>
        <taxon>Poaceae</taxon>
        <taxon>BOP clade</taxon>
        <taxon>Oryzoideae</taxon>
        <taxon>Oryzeae</taxon>
        <taxon>Oryzinae</taxon>
        <taxon>Oryza</taxon>
    </lineage>
</organism>
<reference evidence="13" key="2">
    <citation type="submission" date="2013-04" db="UniProtKB">
        <authorList>
            <consortium name="EnsemblPlants"/>
        </authorList>
    </citation>
    <scope>IDENTIFICATION</scope>
</reference>
<accession>J3MWJ8</accession>